<dbReference type="EMBL" id="NDFP01000015">
    <property type="protein sequence ID" value="PAL21025.1"/>
    <property type="molecule type" value="Genomic_DNA"/>
</dbReference>
<reference evidence="1 2" key="1">
    <citation type="submission" date="2017-04" db="EMBL/GenBank/DDBJ databases">
        <title>Kefir bacterial isolates.</title>
        <authorList>
            <person name="Kim Y."/>
            <person name="Blasche S."/>
            <person name="Patil K.R."/>
        </authorList>
    </citation>
    <scope>NUCLEOTIDE SEQUENCE [LARGE SCALE GENOMIC DNA]</scope>
    <source>
        <strain evidence="1 2">KR-2</strain>
    </source>
</reference>
<proteinExistence type="predicted"/>
<dbReference type="Proteomes" id="UP000216033">
    <property type="component" value="Unassembled WGS sequence"/>
</dbReference>
<dbReference type="Pfam" id="PF15943">
    <property type="entry name" value="YdaS_toxin"/>
    <property type="match status" value="1"/>
</dbReference>
<dbReference type="GO" id="GO:0003677">
    <property type="term" value="F:DNA binding"/>
    <property type="evidence" value="ECO:0007669"/>
    <property type="project" value="InterPro"/>
</dbReference>
<name>A0A270B7K0_9PROT</name>
<evidence type="ECO:0008006" key="3">
    <source>
        <dbReference type="Google" id="ProtNLM"/>
    </source>
</evidence>
<gene>
    <name evidence="1" type="ORF">B9K05_11740</name>
</gene>
<comment type="caution">
    <text evidence="1">The sequence shown here is derived from an EMBL/GenBank/DDBJ whole genome shotgun (WGS) entry which is preliminary data.</text>
</comment>
<evidence type="ECO:0000313" key="2">
    <source>
        <dbReference type="Proteomes" id="UP000216033"/>
    </source>
</evidence>
<dbReference type="RefSeq" id="WP_095351819.1">
    <property type="nucleotide sequence ID" value="NZ_NDFO01000016.1"/>
</dbReference>
<organism evidence="1 2">
    <name type="scientific">Acetobacter syzygii</name>
    <dbReference type="NCBI Taxonomy" id="146476"/>
    <lineage>
        <taxon>Bacteria</taxon>
        <taxon>Pseudomonadati</taxon>
        <taxon>Pseudomonadota</taxon>
        <taxon>Alphaproteobacteria</taxon>
        <taxon>Acetobacterales</taxon>
        <taxon>Acetobacteraceae</taxon>
        <taxon>Acetobacter</taxon>
    </lineage>
</organism>
<dbReference type="AlphaFoldDB" id="A0A270B7K0"/>
<dbReference type="Gene3D" id="1.10.260.40">
    <property type="entry name" value="lambda repressor-like DNA-binding domains"/>
    <property type="match status" value="1"/>
</dbReference>
<dbReference type="InterPro" id="IPR031856">
    <property type="entry name" value="YdaS_toxin-like"/>
</dbReference>
<dbReference type="OrthoDB" id="7597148at2"/>
<accession>A0A270B7K0</accession>
<sequence length="71" mass="7811">MSKETGMSLIRSRRGLSAKVASGLGITRGAVAQWNVVPSELVVRIEQITGFPREALRPDLYERTPTEEARA</sequence>
<dbReference type="InterPro" id="IPR010982">
    <property type="entry name" value="Lambda_DNA-bd_dom_sf"/>
</dbReference>
<protein>
    <recommendedName>
        <fullName evidence="3">CI repressor</fullName>
    </recommendedName>
</protein>
<dbReference type="SUPFAM" id="SSF47413">
    <property type="entry name" value="lambda repressor-like DNA-binding domains"/>
    <property type="match status" value="1"/>
</dbReference>
<evidence type="ECO:0000313" key="1">
    <source>
        <dbReference type="EMBL" id="PAL21025.1"/>
    </source>
</evidence>
<keyword evidence="2" id="KW-1185">Reference proteome</keyword>